<protein>
    <submittedName>
        <fullName evidence="2">Uncharacterized protein</fullName>
    </submittedName>
</protein>
<organism evidence="2 3">
    <name type="scientific">Portunus trituberculatus</name>
    <name type="common">Swimming crab</name>
    <name type="synonym">Neptunus trituberculatus</name>
    <dbReference type="NCBI Taxonomy" id="210409"/>
    <lineage>
        <taxon>Eukaryota</taxon>
        <taxon>Metazoa</taxon>
        <taxon>Ecdysozoa</taxon>
        <taxon>Arthropoda</taxon>
        <taxon>Crustacea</taxon>
        <taxon>Multicrustacea</taxon>
        <taxon>Malacostraca</taxon>
        <taxon>Eumalacostraca</taxon>
        <taxon>Eucarida</taxon>
        <taxon>Decapoda</taxon>
        <taxon>Pleocyemata</taxon>
        <taxon>Brachyura</taxon>
        <taxon>Eubrachyura</taxon>
        <taxon>Portunoidea</taxon>
        <taxon>Portunidae</taxon>
        <taxon>Portuninae</taxon>
        <taxon>Portunus</taxon>
    </lineage>
</organism>
<evidence type="ECO:0000313" key="3">
    <source>
        <dbReference type="Proteomes" id="UP000324222"/>
    </source>
</evidence>
<dbReference type="AlphaFoldDB" id="A0A5B7JJU6"/>
<accession>A0A5B7JJU6</accession>
<feature type="region of interest" description="Disordered" evidence="1">
    <location>
        <begin position="14"/>
        <end position="38"/>
    </location>
</feature>
<dbReference type="Proteomes" id="UP000324222">
    <property type="component" value="Unassembled WGS sequence"/>
</dbReference>
<evidence type="ECO:0000256" key="1">
    <source>
        <dbReference type="SAM" id="MobiDB-lite"/>
    </source>
</evidence>
<comment type="caution">
    <text evidence="2">The sequence shown here is derived from an EMBL/GenBank/DDBJ whole genome shotgun (WGS) entry which is preliminary data.</text>
</comment>
<evidence type="ECO:0000313" key="2">
    <source>
        <dbReference type="EMBL" id="MPC93308.1"/>
    </source>
</evidence>
<name>A0A5B7JJU6_PORTR</name>
<sequence>MYYYSPIHPTTHTHCRGVTKERHKSGESPRTCRARGQTGSQSLASLAASPLDLSWHICVAN</sequence>
<proteinExistence type="predicted"/>
<dbReference type="EMBL" id="VSRR010094429">
    <property type="protein sequence ID" value="MPC93308.1"/>
    <property type="molecule type" value="Genomic_DNA"/>
</dbReference>
<feature type="compositionally biased region" description="Basic and acidic residues" evidence="1">
    <location>
        <begin position="18"/>
        <end position="27"/>
    </location>
</feature>
<keyword evidence="3" id="KW-1185">Reference proteome</keyword>
<reference evidence="2 3" key="1">
    <citation type="submission" date="2019-05" db="EMBL/GenBank/DDBJ databases">
        <title>Another draft genome of Portunus trituberculatus and its Hox gene families provides insights of decapod evolution.</title>
        <authorList>
            <person name="Jeong J.-H."/>
            <person name="Song I."/>
            <person name="Kim S."/>
            <person name="Choi T."/>
            <person name="Kim D."/>
            <person name="Ryu S."/>
            <person name="Kim W."/>
        </authorList>
    </citation>
    <scope>NUCLEOTIDE SEQUENCE [LARGE SCALE GENOMIC DNA]</scope>
    <source>
        <tissue evidence="2">Muscle</tissue>
    </source>
</reference>
<gene>
    <name evidence="2" type="ORF">E2C01_088433</name>
</gene>